<feature type="transmembrane region" description="Helical" evidence="1">
    <location>
        <begin position="138"/>
        <end position="157"/>
    </location>
</feature>
<reference evidence="2 3" key="1">
    <citation type="submission" date="2016-10" db="EMBL/GenBank/DDBJ databases">
        <authorList>
            <person name="de Groot N.N."/>
        </authorList>
    </citation>
    <scope>NUCLEOTIDE SEQUENCE [LARGE SCALE GENOMIC DNA]</scope>
    <source>
        <strain evidence="2 3">DSM 21632</strain>
    </source>
</reference>
<dbReference type="OrthoDB" id="2884954at2"/>
<keyword evidence="1" id="KW-0472">Membrane</keyword>
<proteinExistence type="predicted"/>
<protein>
    <recommendedName>
        <fullName evidence="4">DUF1189 domain-containing protein</fullName>
    </recommendedName>
</protein>
<evidence type="ECO:0000313" key="3">
    <source>
        <dbReference type="Proteomes" id="UP000199163"/>
    </source>
</evidence>
<gene>
    <name evidence="2" type="ORF">SAMN05192534_1058</name>
</gene>
<keyword evidence="1" id="KW-1133">Transmembrane helix</keyword>
<dbReference type="STRING" id="568899.SAMN05192534_1058"/>
<organism evidence="2 3">
    <name type="scientific">Alteribacillus persepolensis</name>
    <dbReference type="NCBI Taxonomy" id="568899"/>
    <lineage>
        <taxon>Bacteria</taxon>
        <taxon>Bacillati</taxon>
        <taxon>Bacillota</taxon>
        <taxon>Bacilli</taxon>
        <taxon>Bacillales</taxon>
        <taxon>Bacillaceae</taxon>
        <taxon>Alteribacillus</taxon>
    </lineage>
</organism>
<dbReference type="AlphaFoldDB" id="A0A1G8BZI7"/>
<name>A0A1G8BZI7_9BACI</name>
<evidence type="ECO:0000313" key="2">
    <source>
        <dbReference type="EMBL" id="SDH38473.1"/>
    </source>
</evidence>
<feature type="transmembrane region" description="Helical" evidence="1">
    <location>
        <begin position="21"/>
        <end position="48"/>
    </location>
</feature>
<dbReference type="InterPro" id="IPR009574">
    <property type="entry name" value="DUF1189"/>
</dbReference>
<evidence type="ECO:0000256" key="1">
    <source>
        <dbReference type="SAM" id="Phobius"/>
    </source>
</evidence>
<sequence length="163" mass="18841">MKKWIHIVKNSFALPKKDAVFFLNRIPIIDAIVLLTVLTVFASVAYSFHFFTQDHHEFQSLPTAIAIVYYFGIYFTLFLFGVILCISVLASFGLLFCGVTRRKLAYRLLWKTSAFLCTLPLFIYLAVALLLPAFIPEWVIISCFYAIITLFLIILKYPHMRTK</sequence>
<dbReference type="RefSeq" id="WP_091272060.1">
    <property type="nucleotide sequence ID" value="NZ_FNDK01000005.1"/>
</dbReference>
<keyword evidence="3" id="KW-1185">Reference proteome</keyword>
<dbReference type="EMBL" id="FNDK01000005">
    <property type="protein sequence ID" value="SDH38473.1"/>
    <property type="molecule type" value="Genomic_DNA"/>
</dbReference>
<dbReference type="Pfam" id="PF06691">
    <property type="entry name" value="DUF1189"/>
    <property type="match status" value="1"/>
</dbReference>
<feature type="transmembrane region" description="Helical" evidence="1">
    <location>
        <begin position="108"/>
        <end position="132"/>
    </location>
</feature>
<dbReference type="Proteomes" id="UP000199163">
    <property type="component" value="Unassembled WGS sequence"/>
</dbReference>
<accession>A0A1G8BZI7</accession>
<keyword evidence="1" id="KW-0812">Transmembrane</keyword>
<evidence type="ECO:0008006" key="4">
    <source>
        <dbReference type="Google" id="ProtNLM"/>
    </source>
</evidence>
<feature type="transmembrane region" description="Helical" evidence="1">
    <location>
        <begin position="68"/>
        <end position="96"/>
    </location>
</feature>